<dbReference type="GO" id="GO:0005829">
    <property type="term" value="C:cytosol"/>
    <property type="evidence" value="ECO:0007669"/>
    <property type="project" value="TreeGrafter"/>
</dbReference>
<dbReference type="RefSeq" id="WP_118933788.1">
    <property type="nucleotide sequence ID" value="NZ_CP061008.1"/>
</dbReference>
<dbReference type="SUPFAM" id="SSF55298">
    <property type="entry name" value="YjgF-like"/>
    <property type="match status" value="1"/>
</dbReference>
<sequence length="130" mass="13538">MAGQPLNPAGVCAPLGPYSQGVLTEGAGRWLHIAGQVGVSSQGALALGFEAQAHAAWRNIQAMLEAAGMHAGDLVKVVTYITDESQLPLLGPVRLAYLGEARPAATLVVVRALARPEWLIEVEASAYKPA</sequence>
<evidence type="ECO:0000313" key="3">
    <source>
        <dbReference type="Proteomes" id="UP000285324"/>
    </source>
</evidence>
<dbReference type="EMBL" id="QVXO01000045">
    <property type="protein sequence ID" value="RPJ89253.1"/>
    <property type="molecule type" value="Genomic_DNA"/>
</dbReference>
<protein>
    <submittedName>
        <fullName evidence="2">RidA family protein</fullName>
    </submittedName>
</protein>
<gene>
    <name evidence="2" type="ORF">DY367_23825</name>
</gene>
<dbReference type="AlphaFoldDB" id="A0A424W7J1"/>
<comment type="caution">
    <text evidence="2">The sequence shown here is derived from an EMBL/GenBank/DDBJ whole genome shotgun (WGS) entry which is preliminary data.</text>
</comment>
<dbReference type="GO" id="GO:0019239">
    <property type="term" value="F:deaminase activity"/>
    <property type="evidence" value="ECO:0007669"/>
    <property type="project" value="TreeGrafter"/>
</dbReference>
<dbReference type="InterPro" id="IPR035959">
    <property type="entry name" value="RutC-like_sf"/>
</dbReference>
<proteinExistence type="inferred from homology"/>
<dbReference type="Proteomes" id="UP000285324">
    <property type="component" value="Unassembled WGS sequence"/>
</dbReference>
<reference evidence="2 3" key="1">
    <citation type="submission" date="2018-08" db="EMBL/GenBank/DDBJ databases">
        <title>Achromobacter xylosoxidans Genome sequencing and assembly.</title>
        <authorList>
            <person name="Wang R."/>
            <person name="Rensing C."/>
            <person name="Li Y."/>
        </authorList>
    </citation>
    <scope>NUCLEOTIDE SEQUENCE [LARGE SCALE GENOMIC DNA]</scope>
    <source>
        <strain evidence="2 3">GD003A</strain>
    </source>
</reference>
<dbReference type="Pfam" id="PF01042">
    <property type="entry name" value="Ribonuc_L-PSP"/>
    <property type="match status" value="1"/>
</dbReference>
<name>A0A424W7J1_ALCXX</name>
<organism evidence="2 3">
    <name type="scientific">Alcaligenes xylosoxydans xylosoxydans</name>
    <name type="common">Achromobacter xylosoxidans</name>
    <dbReference type="NCBI Taxonomy" id="85698"/>
    <lineage>
        <taxon>Bacteria</taxon>
        <taxon>Pseudomonadati</taxon>
        <taxon>Pseudomonadota</taxon>
        <taxon>Betaproteobacteria</taxon>
        <taxon>Burkholderiales</taxon>
        <taxon>Alcaligenaceae</taxon>
        <taxon>Achromobacter</taxon>
    </lineage>
</organism>
<dbReference type="PANTHER" id="PTHR11803">
    <property type="entry name" value="2-IMINOBUTANOATE/2-IMINOPROPANOATE DEAMINASE RIDA"/>
    <property type="match status" value="1"/>
</dbReference>
<dbReference type="Gene3D" id="3.30.1330.40">
    <property type="entry name" value="RutC-like"/>
    <property type="match status" value="1"/>
</dbReference>
<dbReference type="PANTHER" id="PTHR11803:SF58">
    <property type="entry name" value="PROTEIN HMF1-RELATED"/>
    <property type="match status" value="1"/>
</dbReference>
<dbReference type="InterPro" id="IPR006175">
    <property type="entry name" value="YjgF/YER057c/UK114"/>
</dbReference>
<dbReference type="OrthoDB" id="9809792at2"/>
<comment type="similarity">
    <text evidence="1">Belongs to the RutC family.</text>
</comment>
<accession>A0A424W7J1</accession>
<evidence type="ECO:0000313" key="2">
    <source>
        <dbReference type="EMBL" id="RPJ89253.1"/>
    </source>
</evidence>
<dbReference type="CDD" id="cd00448">
    <property type="entry name" value="YjgF_YER057c_UK114_family"/>
    <property type="match status" value="1"/>
</dbReference>
<evidence type="ECO:0000256" key="1">
    <source>
        <dbReference type="ARBA" id="ARBA00010552"/>
    </source>
</evidence>